<keyword evidence="6 7" id="KW-0472">Membrane</keyword>
<dbReference type="InterPro" id="IPR004776">
    <property type="entry name" value="Mem_transp_PIN-like"/>
</dbReference>
<organism evidence="8 9">
    <name type="scientific">Shewanella litorisediminis</name>
    <dbReference type="NCBI Taxonomy" id="1173586"/>
    <lineage>
        <taxon>Bacteria</taxon>
        <taxon>Pseudomonadati</taxon>
        <taxon>Pseudomonadota</taxon>
        <taxon>Gammaproteobacteria</taxon>
        <taxon>Alteromonadales</taxon>
        <taxon>Shewanellaceae</taxon>
        <taxon>Shewanella</taxon>
    </lineage>
</organism>
<comment type="subcellular location">
    <subcellularLocation>
        <location evidence="1">Membrane</location>
        <topology evidence="1">Multi-pass membrane protein</topology>
    </subcellularLocation>
</comment>
<feature type="transmembrane region" description="Helical" evidence="7">
    <location>
        <begin position="37"/>
        <end position="55"/>
    </location>
</feature>
<feature type="transmembrane region" description="Helical" evidence="7">
    <location>
        <begin position="95"/>
        <end position="117"/>
    </location>
</feature>
<evidence type="ECO:0000256" key="5">
    <source>
        <dbReference type="ARBA" id="ARBA00022989"/>
    </source>
</evidence>
<evidence type="ECO:0000256" key="4">
    <source>
        <dbReference type="ARBA" id="ARBA00022692"/>
    </source>
</evidence>
<feature type="transmembrane region" description="Helical" evidence="7">
    <location>
        <begin position="6"/>
        <end position="25"/>
    </location>
</feature>
<accession>A0ABX7G5Y3</accession>
<protein>
    <submittedName>
        <fullName evidence="8">AEC family transporter</fullName>
    </submittedName>
</protein>
<dbReference type="PANTHER" id="PTHR36838">
    <property type="entry name" value="AUXIN EFFLUX CARRIER FAMILY PROTEIN"/>
    <property type="match status" value="1"/>
</dbReference>
<dbReference type="RefSeq" id="WP_203326357.1">
    <property type="nucleotide sequence ID" value="NZ_CP069213.1"/>
</dbReference>
<dbReference type="Pfam" id="PF03547">
    <property type="entry name" value="Mem_trans"/>
    <property type="match status" value="2"/>
</dbReference>
<feature type="transmembrane region" description="Helical" evidence="7">
    <location>
        <begin position="170"/>
        <end position="191"/>
    </location>
</feature>
<evidence type="ECO:0000313" key="9">
    <source>
        <dbReference type="Proteomes" id="UP000596252"/>
    </source>
</evidence>
<evidence type="ECO:0000313" key="8">
    <source>
        <dbReference type="EMBL" id="QRH02771.1"/>
    </source>
</evidence>
<feature type="transmembrane region" description="Helical" evidence="7">
    <location>
        <begin position="291"/>
        <end position="313"/>
    </location>
</feature>
<feature type="transmembrane region" description="Helical" evidence="7">
    <location>
        <begin position="235"/>
        <end position="254"/>
    </location>
</feature>
<evidence type="ECO:0000256" key="2">
    <source>
        <dbReference type="ARBA" id="ARBA00022448"/>
    </source>
</evidence>
<keyword evidence="4 7" id="KW-0812">Transmembrane</keyword>
<evidence type="ECO:0000256" key="6">
    <source>
        <dbReference type="ARBA" id="ARBA00023136"/>
    </source>
</evidence>
<feature type="transmembrane region" description="Helical" evidence="7">
    <location>
        <begin position="260"/>
        <end position="279"/>
    </location>
</feature>
<dbReference type="PANTHER" id="PTHR36838:SF3">
    <property type="entry name" value="TRANSPORTER AUXIN EFFLUX CARRIER EC FAMILY"/>
    <property type="match status" value="1"/>
</dbReference>
<feature type="transmembrane region" description="Helical" evidence="7">
    <location>
        <begin position="61"/>
        <end position="83"/>
    </location>
</feature>
<evidence type="ECO:0000256" key="3">
    <source>
        <dbReference type="ARBA" id="ARBA00022475"/>
    </source>
</evidence>
<proteinExistence type="predicted"/>
<keyword evidence="9" id="KW-1185">Reference proteome</keyword>
<dbReference type="Proteomes" id="UP000596252">
    <property type="component" value="Chromosome"/>
</dbReference>
<evidence type="ECO:0000256" key="7">
    <source>
        <dbReference type="SAM" id="Phobius"/>
    </source>
</evidence>
<feature type="transmembrane region" description="Helical" evidence="7">
    <location>
        <begin position="123"/>
        <end position="149"/>
    </location>
</feature>
<sequence>MFNLIIPLLAVVAVMIAGAASSRLLPSWLERFLNQYVYYLAFPAILYVSLADTPIEEILNARFVLGYLLAMVVTYVLVQLWSLKHEQGQTRPASLRALSATFGNTAFIGIPVLAMLFPDNPRALMAAALASLLSVLMFAVTVVQLRLATQPLTGVARISLALRVVSRNPVVIGCALGVLASAMQFSLPPILDSLVTWIGKSSSPCALFAIGIALARSMREPEHPETGVPFWHVNLAKLALQPFLVWLLFALIGVGPQLTAMGVLLAAMPTAASVYLLAYQDKTLEKQIARGIVAGTLLTLFTLPLLTMGLNWVSR</sequence>
<feature type="transmembrane region" description="Helical" evidence="7">
    <location>
        <begin position="197"/>
        <end position="215"/>
    </location>
</feature>
<keyword evidence="2" id="KW-0813">Transport</keyword>
<dbReference type="EMBL" id="CP069213">
    <property type="protein sequence ID" value="QRH02771.1"/>
    <property type="molecule type" value="Genomic_DNA"/>
</dbReference>
<name>A0ABX7G5Y3_9GAMM</name>
<gene>
    <name evidence="8" type="ORF">JQC75_04945</name>
</gene>
<keyword evidence="5 7" id="KW-1133">Transmembrane helix</keyword>
<evidence type="ECO:0000256" key="1">
    <source>
        <dbReference type="ARBA" id="ARBA00004141"/>
    </source>
</evidence>
<keyword evidence="3" id="KW-1003">Cell membrane</keyword>
<reference evidence="8 9" key="1">
    <citation type="journal article" date="2012" name="Antonie Van Leeuwenhoek">
        <title>Shewanella litorisediminis sp. nov., a gammaproteobacterium isolated from a tidal flat sediment.</title>
        <authorList>
            <person name="Lee M.H."/>
            <person name="Yoon J.H."/>
        </authorList>
    </citation>
    <scope>NUCLEOTIDE SEQUENCE [LARGE SCALE GENOMIC DNA]</scope>
    <source>
        <strain evidence="8 9">SMK1-12</strain>
    </source>
</reference>